<sequence>MVEELPQSLKEKKWQINWDAVSQELKKTSRFMAPMVAVTVFQYLLQVVSVMMVGHLGELALSSVAIATSLTNVTGFSLLTGLVGGMETLCGQAYGAQQYHKLSTYTYTAIISLFLVCIPICVLWCFMDKLLILTGQDHSISVEARKYSLWVIPAIFGGAISKPLTRYLQAQSLIFPMLLSSFAVLCLHLPISWAFIFKLELGNIGAAIAFSISSWLYVLFLASYVKLSSSCEKTRAPFSMEAFLGIRQFFRLAIPSAVMVCLKWWSFEVLALVSGLLPNPKLETSVMSICITISQLHFSIPYGFGAAASTRVSNELGAGNPQKARMAVQVIMFLTVIETLVFNTSLFGSRHVLGKAFSNEKQVVDYIAAMTPFLCLSIVTDSLQIVITGIARGSGWQHIGAYINLVVFYVIAIPLAVVLGFVVHLKAKGLWIGIVVGCAIQSIVLSIVTGFTDWEKQAKKARERVHEGRS</sequence>
<dbReference type="AlphaFoldDB" id="A0A1S3XWI7"/>
<dbReference type="RefSeq" id="XP_016444240.2">
    <property type="nucleotide sequence ID" value="XM_016588754.2"/>
</dbReference>
<dbReference type="InterPro" id="IPR002528">
    <property type="entry name" value="MATE_fam"/>
</dbReference>
<evidence type="ECO:0000256" key="3">
    <source>
        <dbReference type="ARBA" id="ARBA00022692"/>
    </source>
</evidence>
<reference evidence="8" key="2">
    <citation type="submission" date="2025-08" db="UniProtKB">
        <authorList>
            <consortium name="RefSeq"/>
        </authorList>
    </citation>
    <scope>IDENTIFICATION</scope>
    <source>
        <tissue evidence="8">Leaf</tissue>
    </source>
</reference>
<dbReference type="OrthoDB" id="1216201at2759"/>
<dbReference type="InterPro" id="IPR045069">
    <property type="entry name" value="MATE_euk"/>
</dbReference>
<keyword evidence="3 6" id="KW-0812">Transmembrane</keyword>
<dbReference type="GO" id="GO:0015297">
    <property type="term" value="F:antiporter activity"/>
    <property type="evidence" value="ECO:0007669"/>
    <property type="project" value="InterPro"/>
</dbReference>
<evidence type="ECO:0000256" key="5">
    <source>
        <dbReference type="ARBA" id="ARBA00023136"/>
    </source>
</evidence>
<dbReference type="CDD" id="cd13132">
    <property type="entry name" value="MATE_eukaryotic"/>
    <property type="match status" value="1"/>
</dbReference>
<dbReference type="KEGG" id="nta:107769528"/>
<keyword evidence="7" id="KW-1185">Reference proteome</keyword>
<evidence type="ECO:0000256" key="4">
    <source>
        <dbReference type="ARBA" id="ARBA00022989"/>
    </source>
</evidence>
<dbReference type="GO" id="GO:0042910">
    <property type="term" value="F:xenobiotic transmembrane transporter activity"/>
    <property type="evidence" value="ECO:0007669"/>
    <property type="project" value="InterPro"/>
</dbReference>
<keyword evidence="5 6" id="KW-0472">Membrane</keyword>
<dbReference type="GO" id="GO:1990961">
    <property type="term" value="P:xenobiotic detoxification by transmembrane export across the plasma membrane"/>
    <property type="evidence" value="ECO:0007669"/>
    <property type="project" value="InterPro"/>
</dbReference>
<evidence type="ECO:0000256" key="2">
    <source>
        <dbReference type="ARBA" id="ARBA00010199"/>
    </source>
</evidence>
<dbReference type="GO" id="GO:0022857">
    <property type="term" value="F:transmembrane transporter activity"/>
    <property type="evidence" value="ECO:0000318"/>
    <property type="project" value="GO_Central"/>
</dbReference>
<dbReference type="OMA" id="ILWLYMG"/>
<organism evidence="7 8">
    <name type="scientific">Nicotiana tabacum</name>
    <name type="common">Common tobacco</name>
    <dbReference type="NCBI Taxonomy" id="4097"/>
    <lineage>
        <taxon>Eukaryota</taxon>
        <taxon>Viridiplantae</taxon>
        <taxon>Streptophyta</taxon>
        <taxon>Embryophyta</taxon>
        <taxon>Tracheophyta</taxon>
        <taxon>Spermatophyta</taxon>
        <taxon>Magnoliopsida</taxon>
        <taxon>eudicotyledons</taxon>
        <taxon>Gunneridae</taxon>
        <taxon>Pentapetalae</taxon>
        <taxon>asterids</taxon>
        <taxon>lamiids</taxon>
        <taxon>Solanales</taxon>
        <taxon>Solanaceae</taxon>
        <taxon>Nicotianoideae</taxon>
        <taxon>Nicotianeae</taxon>
        <taxon>Nicotiana</taxon>
    </lineage>
</organism>
<reference evidence="7" key="1">
    <citation type="journal article" date="2014" name="Nat. Commun.">
        <title>The tobacco genome sequence and its comparison with those of tomato and potato.</title>
        <authorList>
            <person name="Sierro N."/>
            <person name="Battey J.N."/>
            <person name="Ouadi S."/>
            <person name="Bakaher N."/>
            <person name="Bovet L."/>
            <person name="Willig A."/>
            <person name="Goepfert S."/>
            <person name="Peitsch M.C."/>
            <person name="Ivanov N.V."/>
        </authorList>
    </citation>
    <scope>NUCLEOTIDE SEQUENCE [LARGE SCALE GENOMIC DNA]</scope>
</reference>
<name>A0A1S3XWI7_TOBAC</name>
<dbReference type="NCBIfam" id="TIGR00797">
    <property type="entry name" value="matE"/>
    <property type="match status" value="1"/>
</dbReference>
<protein>
    <recommendedName>
        <fullName evidence="6">Protein DETOXIFICATION</fullName>
    </recommendedName>
    <alternativeName>
        <fullName evidence="6">Multidrug and toxic compound extrusion protein</fullName>
    </alternativeName>
</protein>
<evidence type="ECO:0000256" key="6">
    <source>
        <dbReference type="RuleBase" id="RU004914"/>
    </source>
</evidence>
<keyword evidence="4 6" id="KW-1133">Transmembrane helix</keyword>
<dbReference type="PANTHER" id="PTHR11206">
    <property type="entry name" value="MULTIDRUG RESISTANCE PROTEIN"/>
    <property type="match status" value="1"/>
</dbReference>
<proteinExistence type="inferred from homology"/>
<dbReference type="PaxDb" id="4097-A0A1S3XWI7"/>
<gene>
    <name evidence="8" type="primary">LOC107769528</name>
</gene>
<evidence type="ECO:0000313" key="7">
    <source>
        <dbReference type="Proteomes" id="UP000790787"/>
    </source>
</evidence>
<accession>A0A1S3XWI7</accession>
<dbReference type="Pfam" id="PF01554">
    <property type="entry name" value="MatE"/>
    <property type="match status" value="2"/>
</dbReference>
<dbReference type="GO" id="GO:0016020">
    <property type="term" value="C:membrane"/>
    <property type="evidence" value="ECO:0000318"/>
    <property type="project" value="GO_Central"/>
</dbReference>
<evidence type="ECO:0000313" key="8">
    <source>
        <dbReference type="RefSeq" id="XP_016444240.2"/>
    </source>
</evidence>
<comment type="similarity">
    <text evidence="2 6">Belongs to the multi antimicrobial extrusion (MATE) (TC 2.A.66.1) family.</text>
</comment>
<dbReference type="Proteomes" id="UP000790787">
    <property type="component" value="Chromosome 3"/>
</dbReference>
<comment type="subcellular location">
    <subcellularLocation>
        <location evidence="1">Membrane</location>
        <topology evidence="1">Multi-pass membrane protein</topology>
    </subcellularLocation>
</comment>
<dbReference type="RefSeq" id="XP_016444240.1">
    <property type="nucleotide sequence ID" value="XM_016588754.1"/>
</dbReference>
<evidence type="ECO:0000256" key="1">
    <source>
        <dbReference type="ARBA" id="ARBA00004141"/>
    </source>
</evidence>
<dbReference type="GeneID" id="107769528"/>
<dbReference type="SMR" id="A0A1S3XWI7"/>
<dbReference type="STRING" id="4097.A0A1S3XWI7"/>